<accession>A0ACB9YQJ8</accession>
<protein>
    <submittedName>
        <fullName evidence="1">Uncharacterized protein</fullName>
    </submittedName>
</protein>
<sequence length="176" mass="17937">MKFSNFTQLANATLIWAVENPKTAATYGVAGVAFAVPAVISGPALVAAGFGANGIAGASIASGIQAGIGNVAAGSAFATLQSAGMAGSGAAVVNGIVSAAGAATGIVTGAIHIMKNEDEKNEDEKNEDEKDGDEKDEDGKDENKKDEKDEKDEEQKRGQLYLSILTAGVYRHIHSV</sequence>
<comment type="caution">
    <text evidence="1">The sequence shown here is derived from an EMBL/GenBank/DDBJ whole genome shotgun (WGS) entry which is preliminary data.</text>
</comment>
<dbReference type="Proteomes" id="UP001497700">
    <property type="component" value="Unassembled WGS sequence"/>
</dbReference>
<organism evidence="1 2">
    <name type="scientific">Hypoxylon rubiginosum</name>
    <dbReference type="NCBI Taxonomy" id="110542"/>
    <lineage>
        <taxon>Eukaryota</taxon>
        <taxon>Fungi</taxon>
        <taxon>Dikarya</taxon>
        <taxon>Ascomycota</taxon>
        <taxon>Pezizomycotina</taxon>
        <taxon>Sordariomycetes</taxon>
        <taxon>Xylariomycetidae</taxon>
        <taxon>Xylariales</taxon>
        <taxon>Hypoxylaceae</taxon>
        <taxon>Hypoxylon</taxon>
    </lineage>
</organism>
<gene>
    <name evidence="1" type="ORF">F4820DRAFT_465119</name>
</gene>
<dbReference type="EMBL" id="MU393564">
    <property type="protein sequence ID" value="KAI4861050.1"/>
    <property type="molecule type" value="Genomic_DNA"/>
</dbReference>
<evidence type="ECO:0000313" key="2">
    <source>
        <dbReference type="Proteomes" id="UP001497700"/>
    </source>
</evidence>
<proteinExistence type="predicted"/>
<keyword evidence="2" id="KW-1185">Reference proteome</keyword>
<evidence type="ECO:0000313" key="1">
    <source>
        <dbReference type="EMBL" id="KAI4861050.1"/>
    </source>
</evidence>
<reference evidence="1 2" key="1">
    <citation type="journal article" date="2022" name="New Phytol.">
        <title>Ecological generalism drives hyperdiversity of secondary metabolite gene clusters in xylarialean endophytes.</title>
        <authorList>
            <person name="Franco M.E.E."/>
            <person name="Wisecaver J.H."/>
            <person name="Arnold A.E."/>
            <person name="Ju Y.M."/>
            <person name="Slot J.C."/>
            <person name="Ahrendt S."/>
            <person name="Moore L.P."/>
            <person name="Eastman K.E."/>
            <person name="Scott K."/>
            <person name="Konkel Z."/>
            <person name="Mondo S.J."/>
            <person name="Kuo A."/>
            <person name="Hayes R.D."/>
            <person name="Haridas S."/>
            <person name="Andreopoulos B."/>
            <person name="Riley R."/>
            <person name="LaButti K."/>
            <person name="Pangilinan J."/>
            <person name="Lipzen A."/>
            <person name="Amirebrahimi M."/>
            <person name="Yan J."/>
            <person name="Adam C."/>
            <person name="Keymanesh K."/>
            <person name="Ng V."/>
            <person name="Louie K."/>
            <person name="Northen T."/>
            <person name="Drula E."/>
            <person name="Henrissat B."/>
            <person name="Hsieh H.M."/>
            <person name="Youens-Clark K."/>
            <person name="Lutzoni F."/>
            <person name="Miadlikowska J."/>
            <person name="Eastwood D.C."/>
            <person name="Hamelin R.C."/>
            <person name="Grigoriev I.V."/>
            <person name="U'Ren J.M."/>
        </authorList>
    </citation>
    <scope>NUCLEOTIDE SEQUENCE [LARGE SCALE GENOMIC DNA]</scope>
    <source>
        <strain evidence="1 2">CBS 119005</strain>
    </source>
</reference>
<name>A0ACB9YQJ8_9PEZI</name>